<sequence length="695" mass="81871">MYEIRPESVKTYLEDRKIFFPRFQRKQTWDDKKNFKLCISIFKNFPLGVVVLNREDVKGRTTKWLLDGRQRRNALMKIMENPEEIYDWARKFVKFNVNDQPEKIEEKYWKAIYEHLEKDQEASDENEENLEEIPGIETDVETEEYSFQTEEDDENTSLYVEEEKDDDLKILLQLILAVHKKDKISSGFSRPFDFSVVIDNLPYIEQSDIGAKINGKKLRLFILEFNKLCYDENIDEPTTKDFIEYLTSKFKLSKVKQRELEVLIDQKWERIKERLELIDKLESKLQEAIIGIIELRNASLIDAQNIFKLINSEGTPLTSEEILSSKPSWNIIIKEPSQELKEHVNELYAKLAVKTNDVVRWDFPATLIGRLRDCNFLIKSLSLEKDNDFKSKITLGFKIVSAIYEKAINKNAVSRLSRNPKIKWKEDLEQFLVDLNLMLKIISEVTYFKYLRSWNMSLMEITSDAVLINFIAILYQDWERKGKPITSDVKKFQKNAVILFDRLIYEYLTKQWRGSSDSKIASNLTKLYREPDVFVALDQQKWVNLIKEITDNNTINDNKIKKYSELKPLLVHYYCLSNIAGPNQIDIEVNIDHIYPQDLFNNSPNLSLDEKDLSCNNLFNLALLPKGNNIAKGNKKLKVLDDPWLIDQITKYTGILKSDFEKYSDINNINQLRDTRKIEFIDAFTTKRNRLFVAY</sequence>
<evidence type="ECO:0000313" key="2">
    <source>
        <dbReference type="EMBL" id="QIW20568.1"/>
    </source>
</evidence>
<dbReference type="InterPro" id="IPR004919">
    <property type="entry name" value="GmrSD_N"/>
</dbReference>
<name>A0A6H0TLD8_BACTU</name>
<organism evidence="2 3">
    <name type="scientific">Bacillus thuringiensis serovar andalousiensis</name>
    <dbReference type="NCBI Taxonomy" id="257985"/>
    <lineage>
        <taxon>Bacteria</taxon>
        <taxon>Bacillati</taxon>
        <taxon>Bacillota</taxon>
        <taxon>Bacilli</taxon>
        <taxon>Bacillales</taxon>
        <taxon>Bacillaceae</taxon>
        <taxon>Bacillus</taxon>
        <taxon>Bacillus cereus group</taxon>
    </lineage>
</organism>
<dbReference type="RefSeq" id="WP_172554677.1">
    <property type="nucleotide sequence ID" value="NZ_CP035727.2"/>
</dbReference>
<protein>
    <submittedName>
        <fullName evidence="2">DUF262 domain-containing protein</fullName>
    </submittedName>
</protein>
<accession>A0A6H0TLD8</accession>
<evidence type="ECO:0000313" key="3">
    <source>
        <dbReference type="Proteomes" id="UP000501374"/>
    </source>
</evidence>
<gene>
    <name evidence="2" type="ORF">EVG22_20005</name>
</gene>
<evidence type="ECO:0000259" key="1">
    <source>
        <dbReference type="Pfam" id="PF03235"/>
    </source>
</evidence>
<dbReference type="Proteomes" id="UP000501374">
    <property type="component" value="Chromosome"/>
</dbReference>
<dbReference type="AlphaFoldDB" id="A0A6H0TLD8"/>
<feature type="domain" description="GmrSD restriction endonucleases N-terminal" evidence="1">
    <location>
        <begin position="11"/>
        <end position="144"/>
    </location>
</feature>
<reference evidence="3" key="1">
    <citation type="submission" date="2019-02" db="EMBL/GenBank/DDBJ databases">
        <title>Structural and Functional analysis of Lanthipeptide from Bacillus thuringiensis serovar andalousiensis B23193.</title>
        <authorList>
            <person name="Andreeva J.V."/>
            <person name="Grigoreva A."/>
        </authorList>
    </citation>
    <scope>NUCLEOTIDE SEQUENCE [LARGE SCALE GENOMIC DNA]</scope>
    <source>
        <strain evidence="3">B23193</strain>
    </source>
</reference>
<proteinExistence type="predicted"/>
<dbReference type="Pfam" id="PF03235">
    <property type="entry name" value="GmrSD_N"/>
    <property type="match status" value="1"/>
</dbReference>
<dbReference type="EMBL" id="CP035727">
    <property type="protein sequence ID" value="QIW20568.1"/>
    <property type="molecule type" value="Genomic_DNA"/>
</dbReference>